<sequence length="347" mass="39200">MREGKELILATKPYASENRSSSWKHLWITLVLLVAALSATLLLPFFVAKLAASILSGLLVVRMFVIYHDHQHHTILQNSVLAEGIMTIFGLYILAPTSIWKRSHDYHHKHNSKLFSASIGSYPIATRQKFEQMSGKERRAYLFTRHPLTILAGYLSMFMIGMCLQSFTSSPKKHWDSLLALILHIGGSAAVIIFLGWQAWALFIVIPFTIACGIGAYLFYAQHNFPGVTFKENEDWCYHDAALLSSSYMLMSPMMNWFTANIGYHHIHHLNARIPFYKLPQVMAEIPELQTAKTTSLGIKDIIACCKLKIWDSQLQRMITLREAAALRGTPCTPAKPVYAVVTSKVM</sequence>
<dbReference type="RefSeq" id="WP_111596424.1">
    <property type="nucleotide sequence ID" value="NZ_QLLL01000002.1"/>
</dbReference>
<dbReference type="Pfam" id="PF00487">
    <property type="entry name" value="FA_desaturase"/>
    <property type="match status" value="1"/>
</dbReference>
<evidence type="ECO:0000313" key="3">
    <source>
        <dbReference type="EMBL" id="RAJ08258.1"/>
    </source>
</evidence>
<feature type="transmembrane region" description="Helical" evidence="1">
    <location>
        <begin position="80"/>
        <end position="100"/>
    </location>
</feature>
<dbReference type="PANTHER" id="PTHR19353">
    <property type="entry name" value="FATTY ACID DESATURASE 2"/>
    <property type="match status" value="1"/>
</dbReference>
<dbReference type="AlphaFoldDB" id="A0A327QWJ0"/>
<evidence type="ECO:0000259" key="2">
    <source>
        <dbReference type="Pfam" id="PF00487"/>
    </source>
</evidence>
<feature type="transmembrane region" description="Helical" evidence="1">
    <location>
        <begin position="148"/>
        <end position="167"/>
    </location>
</feature>
<reference evidence="3 4" key="1">
    <citation type="submission" date="2018-06" db="EMBL/GenBank/DDBJ databases">
        <title>Genomic Encyclopedia of Archaeal and Bacterial Type Strains, Phase II (KMG-II): from individual species to whole genera.</title>
        <authorList>
            <person name="Goeker M."/>
        </authorList>
    </citation>
    <scope>NUCLEOTIDE SEQUENCE [LARGE SCALE GENOMIC DNA]</scope>
    <source>
        <strain evidence="3 4">DSM 23857</strain>
    </source>
</reference>
<protein>
    <submittedName>
        <fullName evidence="3">Omega-6 fatty acid desaturase (Delta-12 desaturase)</fullName>
    </submittedName>
</protein>
<keyword evidence="4" id="KW-1185">Reference proteome</keyword>
<feature type="transmembrane region" description="Helical" evidence="1">
    <location>
        <begin position="26"/>
        <end position="44"/>
    </location>
</feature>
<accession>A0A327QWJ0</accession>
<comment type="caution">
    <text evidence="3">The sequence shown here is derived from an EMBL/GenBank/DDBJ whole genome shotgun (WGS) entry which is preliminary data.</text>
</comment>
<dbReference type="GO" id="GO:0016717">
    <property type="term" value="F:oxidoreductase activity, acting on paired donors, with oxidation of a pair of donors resulting in the reduction of molecular oxygen to two molecules of water"/>
    <property type="evidence" value="ECO:0007669"/>
    <property type="project" value="TreeGrafter"/>
</dbReference>
<keyword evidence="1" id="KW-1133">Transmembrane helix</keyword>
<feature type="transmembrane region" description="Helical" evidence="1">
    <location>
        <begin position="179"/>
        <end position="197"/>
    </location>
</feature>
<name>A0A327QWJ0_9BACT</name>
<dbReference type="Proteomes" id="UP000249547">
    <property type="component" value="Unassembled WGS sequence"/>
</dbReference>
<proteinExistence type="predicted"/>
<dbReference type="OrthoDB" id="9769653at2"/>
<evidence type="ECO:0000313" key="4">
    <source>
        <dbReference type="Proteomes" id="UP000249547"/>
    </source>
</evidence>
<keyword evidence="1" id="KW-0472">Membrane</keyword>
<dbReference type="PANTHER" id="PTHR19353:SF73">
    <property type="entry name" value="FATTY ACID DESATURASE"/>
    <property type="match status" value="1"/>
</dbReference>
<feature type="transmembrane region" description="Helical" evidence="1">
    <location>
        <begin position="203"/>
        <end position="221"/>
    </location>
</feature>
<dbReference type="GO" id="GO:0006629">
    <property type="term" value="P:lipid metabolic process"/>
    <property type="evidence" value="ECO:0007669"/>
    <property type="project" value="InterPro"/>
</dbReference>
<organism evidence="3 4">
    <name type="scientific">Chitinophaga skermanii</name>
    <dbReference type="NCBI Taxonomy" id="331697"/>
    <lineage>
        <taxon>Bacteria</taxon>
        <taxon>Pseudomonadati</taxon>
        <taxon>Bacteroidota</taxon>
        <taxon>Chitinophagia</taxon>
        <taxon>Chitinophagales</taxon>
        <taxon>Chitinophagaceae</taxon>
        <taxon>Chitinophaga</taxon>
    </lineage>
</organism>
<keyword evidence="1" id="KW-0812">Transmembrane</keyword>
<dbReference type="GO" id="GO:0016020">
    <property type="term" value="C:membrane"/>
    <property type="evidence" value="ECO:0007669"/>
    <property type="project" value="TreeGrafter"/>
</dbReference>
<dbReference type="EMBL" id="QLLL01000002">
    <property type="protein sequence ID" value="RAJ08258.1"/>
    <property type="molecule type" value="Genomic_DNA"/>
</dbReference>
<feature type="domain" description="Fatty acid desaturase" evidence="2">
    <location>
        <begin position="49"/>
        <end position="288"/>
    </location>
</feature>
<dbReference type="InterPro" id="IPR012171">
    <property type="entry name" value="Fatty_acid_desaturase"/>
</dbReference>
<evidence type="ECO:0000256" key="1">
    <source>
        <dbReference type="SAM" id="Phobius"/>
    </source>
</evidence>
<dbReference type="InterPro" id="IPR005804">
    <property type="entry name" value="FA_desaturase_dom"/>
</dbReference>
<gene>
    <name evidence="3" type="ORF">LX64_00905</name>
</gene>